<dbReference type="PROSITE" id="PS00409">
    <property type="entry name" value="PROKAR_NTER_METHYL"/>
    <property type="match status" value="1"/>
</dbReference>
<keyword evidence="1" id="KW-0472">Membrane</keyword>
<dbReference type="InterPro" id="IPR045584">
    <property type="entry name" value="Pilin-like"/>
</dbReference>
<dbReference type="Pfam" id="PF07963">
    <property type="entry name" value="N_methyl"/>
    <property type="match status" value="1"/>
</dbReference>
<keyword evidence="3" id="KW-1185">Reference proteome</keyword>
<dbReference type="NCBIfam" id="TIGR02532">
    <property type="entry name" value="IV_pilin_GFxxxE"/>
    <property type="match status" value="1"/>
</dbReference>
<organism evidence="2 3">
    <name type="scientific">Balneatrix alpica</name>
    <dbReference type="NCBI Taxonomy" id="75684"/>
    <lineage>
        <taxon>Bacteria</taxon>
        <taxon>Pseudomonadati</taxon>
        <taxon>Pseudomonadota</taxon>
        <taxon>Gammaproteobacteria</taxon>
        <taxon>Oceanospirillales</taxon>
        <taxon>Balneatrichaceae</taxon>
        <taxon>Balneatrix</taxon>
    </lineage>
</organism>
<dbReference type="EMBL" id="JBHLZN010000002">
    <property type="protein sequence ID" value="MFB9886626.1"/>
    <property type="molecule type" value="Genomic_DNA"/>
</dbReference>
<dbReference type="Proteomes" id="UP001589628">
    <property type="component" value="Unassembled WGS sequence"/>
</dbReference>
<proteinExistence type="predicted"/>
<dbReference type="PANTHER" id="PTHR30093">
    <property type="entry name" value="GENERAL SECRETION PATHWAY PROTEIN G"/>
    <property type="match status" value="1"/>
</dbReference>
<dbReference type="RefSeq" id="WP_027312053.1">
    <property type="nucleotide sequence ID" value="NZ_JBHLZN010000002.1"/>
</dbReference>
<dbReference type="Pfam" id="PF16732">
    <property type="entry name" value="ComP_DUS"/>
    <property type="match status" value="1"/>
</dbReference>
<dbReference type="InterPro" id="IPR012902">
    <property type="entry name" value="N_methyl_site"/>
</dbReference>
<sequence length="146" mass="15484">MVKQQGFTLIEAMIVVAIVGILAAIAYPSYQRHVQDSRRADAAAVLMQQAMQMQRHYSNNFSYLGAAAGGANTGAPAGRFTQAPLDVPAADSFYTITINAATQQTYTLWAASRGAQANDRCGTLTLNEQGVKGVINGNGQAVADCW</sequence>
<protein>
    <submittedName>
        <fullName evidence="2">Type IV pilin protein</fullName>
    </submittedName>
</protein>
<name>A0ABV5ZBH0_9GAMM</name>
<dbReference type="PANTHER" id="PTHR30093:SF47">
    <property type="entry name" value="TYPE IV PILUS NON-CORE MINOR PILIN PILE"/>
    <property type="match status" value="1"/>
</dbReference>
<dbReference type="Gene3D" id="3.30.700.10">
    <property type="entry name" value="Glycoprotein, Type 4 Pilin"/>
    <property type="match status" value="1"/>
</dbReference>
<feature type="transmembrane region" description="Helical" evidence="1">
    <location>
        <begin position="6"/>
        <end position="30"/>
    </location>
</feature>
<evidence type="ECO:0000313" key="2">
    <source>
        <dbReference type="EMBL" id="MFB9886626.1"/>
    </source>
</evidence>
<evidence type="ECO:0000313" key="3">
    <source>
        <dbReference type="Proteomes" id="UP001589628"/>
    </source>
</evidence>
<dbReference type="SUPFAM" id="SSF54523">
    <property type="entry name" value="Pili subunits"/>
    <property type="match status" value="1"/>
</dbReference>
<gene>
    <name evidence="2" type="ORF">ACFFLH_09400</name>
</gene>
<accession>A0ABV5ZBH0</accession>
<keyword evidence="1" id="KW-1133">Transmembrane helix</keyword>
<dbReference type="InterPro" id="IPR031982">
    <property type="entry name" value="PilE-like"/>
</dbReference>
<reference evidence="2 3" key="1">
    <citation type="submission" date="2024-09" db="EMBL/GenBank/DDBJ databases">
        <authorList>
            <person name="Sun Q."/>
            <person name="Mori K."/>
        </authorList>
    </citation>
    <scope>NUCLEOTIDE SEQUENCE [LARGE SCALE GENOMIC DNA]</scope>
    <source>
        <strain evidence="2 3">ATCC 51285</strain>
    </source>
</reference>
<comment type="caution">
    <text evidence="2">The sequence shown here is derived from an EMBL/GenBank/DDBJ whole genome shotgun (WGS) entry which is preliminary data.</text>
</comment>
<keyword evidence="1" id="KW-0812">Transmembrane</keyword>
<evidence type="ECO:0000256" key="1">
    <source>
        <dbReference type="SAM" id="Phobius"/>
    </source>
</evidence>